<dbReference type="InterPro" id="IPR014718">
    <property type="entry name" value="GH-type_carb-bd"/>
</dbReference>
<accession>A0A9P6TYX8</accession>
<dbReference type="GO" id="GO:0004034">
    <property type="term" value="F:aldose 1-epimerase activity"/>
    <property type="evidence" value="ECO:0007669"/>
    <property type="project" value="TreeGrafter"/>
</dbReference>
<dbReference type="PROSITE" id="PS00545">
    <property type="entry name" value="ALDOSE_1_EPIMERASE"/>
    <property type="match status" value="1"/>
</dbReference>
<reference evidence="5" key="1">
    <citation type="journal article" date="2020" name="Fungal Divers.">
        <title>Resolving the Mortierellaceae phylogeny through synthesis of multi-gene phylogenetics and phylogenomics.</title>
        <authorList>
            <person name="Vandepol N."/>
            <person name="Liber J."/>
            <person name="Desiro A."/>
            <person name="Na H."/>
            <person name="Kennedy M."/>
            <person name="Barry K."/>
            <person name="Grigoriev I.V."/>
            <person name="Miller A.N."/>
            <person name="O'Donnell K."/>
            <person name="Stajich J.E."/>
            <person name="Bonito G."/>
        </authorList>
    </citation>
    <scope>NUCLEOTIDE SEQUENCE</scope>
    <source>
        <strain evidence="5">KOD948</strain>
    </source>
</reference>
<proteinExistence type="inferred from homology"/>
<gene>
    <name evidence="5" type="ORF">BG011_006491</name>
</gene>
<evidence type="ECO:0000256" key="4">
    <source>
        <dbReference type="SAM" id="MobiDB-lite"/>
    </source>
</evidence>
<dbReference type="GO" id="GO:0006006">
    <property type="term" value="P:glucose metabolic process"/>
    <property type="evidence" value="ECO:0007669"/>
    <property type="project" value="TreeGrafter"/>
</dbReference>
<dbReference type="OrthoDB" id="274691at2759"/>
<dbReference type="CDD" id="cd09019">
    <property type="entry name" value="galactose_mutarotase_like"/>
    <property type="match status" value="1"/>
</dbReference>
<keyword evidence="3" id="KW-0119">Carbohydrate metabolism</keyword>
<dbReference type="PANTHER" id="PTHR10091">
    <property type="entry name" value="ALDOSE-1-EPIMERASE"/>
    <property type="match status" value="1"/>
</dbReference>
<organism evidence="5 6">
    <name type="scientific">Mortierella polycephala</name>
    <dbReference type="NCBI Taxonomy" id="41804"/>
    <lineage>
        <taxon>Eukaryota</taxon>
        <taxon>Fungi</taxon>
        <taxon>Fungi incertae sedis</taxon>
        <taxon>Mucoromycota</taxon>
        <taxon>Mortierellomycotina</taxon>
        <taxon>Mortierellomycetes</taxon>
        <taxon>Mortierellales</taxon>
        <taxon>Mortierellaceae</taxon>
        <taxon>Mortierella</taxon>
    </lineage>
</organism>
<evidence type="ECO:0000256" key="2">
    <source>
        <dbReference type="ARBA" id="ARBA00023235"/>
    </source>
</evidence>
<keyword evidence="2" id="KW-0413">Isomerase</keyword>
<evidence type="ECO:0000313" key="6">
    <source>
        <dbReference type="Proteomes" id="UP000726737"/>
    </source>
</evidence>
<dbReference type="EMBL" id="JAAAJA010000472">
    <property type="protein sequence ID" value="KAG0253208.1"/>
    <property type="molecule type" value="Genomic_DNA"/>
</dbReference>
<feature type="compositionally biased region" description="Polar residues" evidence="4">
    <location>
        <begin position="127"/>
        <end position="139"/>
    </location>
</feature>
<evidence type="ECO:0000313" key="5">
    <source>
        <dbReference type="EMBL" id="KAG0253208.1"/>
    </source>
</evidence>
<dbReference type="Gene3D" id="2.70.98.10">
    <property type="match status" value="1"/>
</dbReference>
<dbReference type="Proteomes" id="UP000726737">
    <property type="component" value="Unassembled WGS sequence"/>
</dbReference>
<comment type="caution">
    <text evidence="5">The sequence shown here is derived from an EMBL/GenBank/DDBJ whole genome shotgun (WGS) entry which is preliminary data.</text>
</comment>
<dbReference type="PANTHER" id="PTHR10091:SF0">
    <property type="entry name" value="GALACTOSE MUTAROTASE"/>
    <property type="match status" value="1"/>
</dbReference>
<comment type="similarity">
    <text evidence="1">Belongs to the aldose epimerase family.</text>
</comment>
<evidence type="ECO:0008006" key="7">
    <source>
        <dbReference type="Google" id="ProtNLM"/>
    </source>
</evidence>
<protein>
    <recommendedName>
        <fullName evidence="7">Aldose 1-epimerase</fullName>
    </recommendedName>
</protein>
<dbReference type="InterPro" id="IPR008183">
    <property type="entry name" value="Aldose_1/G6P_1-epimerase"/>
</dbReference>
<evidence type="ECO:0000256" key="1">
    <source>
        <dbReference type="ARBA" id="ARBA00006206"/>
    </source>
</evidence>
<sequence>MPVKTTILSTSPALVEQHELFIPLECIGDTEATKASSKVLSATILTYGATLTHLVCPDRWNQSQDVVLGFDHWQDYLAQAQPGALNPYFGSIIGRTASRIGNASFVLENKYSSDVAATDSRDDSASTERSAVSQTPRAVSESISQSLPASHIFARNDGTSSTHTLKISNGVDCLHGGPFGFDKQHWTTVKVDQEQTAVTLQLISPHGQNGYPGRLVTNVKYSLTAHGELIVEYWAQLEAGHSEGEQISDPATQDLHSTIVSLTNHAYWNLDGVLNPVDDQGLEEKVLQAMEGINDKDHDEDVIYRGQCSIRNHTLWLRTAKLVELGASHPIPTGRILDLSNNSDQLSPSAELLEQKDPLNFTSPRTDGTELGKSLGPGLDEIPGGYGYDHVYALDDPTLPARSVSEIGIQAYWPSTHHVATLASPRTGIRLDLSTSEPALVVYAGGYLDSEKLLRTKSRLLDMSSTPFFISPSATPLQNTQDCTWKNNQHRDLSVRIEADMGKFSGVCLEPIRYPDAIHHSKWANMVTLHHGQVYRQTSTYKFSVDTQTKS</sequence>
<feature type="region of interest" description="Disordered" evidence="4">
    <location>
        <begin position="117"/>
        <end position="139"/>
    </location>
</feature>
<dbReference type="InterPro" id="IPR011013">
    <property type="entry name" value="Gal_mutarotase_sf_dom"/>
</dbReference>
<dbReference type="Pfam" id="PF01263">
    <property type="entry name" value="Aldose_epim"/>
    <property type="match status" value="3"/>
</dbReference>
<dbReference type="AlphaFoldDB" id="A0A9P6TYX8"/>
<dbReference type="GO" id="GO:0033499">
    <property type="term" value="P:galactose catabolic process via UDP-galactose, Leloir pathway"/>
    <property type="evidence" value="ECO:0007669"/>
    <property type="project" value="TreeGrafter"/>
</dbReference>
<dbReference type="SUPFAM" id="SSF74650">
    <property type="entry name" value="Galactose mutarotase-like"/>
    <property type="match status" value="2"/>
</dbReference>
<dbReference type="InterPro" id="IPR047215">
    <property type="entry name" value="Galactose_mutarotase-like"/>
</dbReference>
<dbReference type="GO" id="GO:0030246">
    <property type="term" value="F:carbohydrate binding"/>
    <property type="evidence" value="ECO:0007669"/>
    <property type="project" value="InterPro"/>
</dbReference>
<keyword evidence="6" id="KW-1185">Reference proteome</keyword>
<dbReference type="InterPro" id="IPR018052">
    <property type="entry name" value="Ald1_epimerase_CS"/>
</dbReference>
<name>A0A9P6TYX8_9FUNG</name>
<evidence type="ECO:0000256" key="3">
    <source>
        <dbReference type="ARBA" id="ARBA00023277"/>
    </source>
</evidence>